<dbReference type="PROSITE" id="PS50943">
    <property type="entry name" value="HTH_CROC1"/>
    <property type="match status" value="1"/>
</dbReference>
<name>A0A2N5XLU2_9HYPH</name>
<dbReference type="EMBL" id="PKUQ01000052">
    <property type="protein sequence ID" value="PLW75398.1"/>
    <property type="molecule type" value="Genomic_DNA"/>
</dbReference>
<organism evidence="2 3">
    <name type="scientific">Cohaesibacter celericrescens</name>
    <dbReference type="NCBI Taxonomy" id="2067669"/>
    <lineage>
        <taxon>Bacteria</taxon>
        <taxon>Pseudomonadati</taxon>
        <taxon>Pseudomonadota</taxon>
        <taxon>Alphaproteobacteria</taxon>
        <taxon>Hyphomicrobiales</taxon>
        <taxon>Cohaesibacteraceae</taxon>
    </lineage>
</organism>
<dbReference type="InterPro" id="IPR010982">
    <property type="entry name" value="Lambda_DNA-bd_dom_sf"/>
</dbReference>
<dbReference type="InterPro" id="IPR001387">
    <property type="entry name" value="Cro/C1-type_HTH"/>
</dbReference>
<accession>A0A2N5XLU2</accession>
<evidence type="ECO:0000313" key="3">
    <source>
        <dbReference type="Proteomes" id="UP000234881"/>
    </source>
</evidence>
<dbReference type="GO" id="GO:0003677">
    <property type="term" value="F:DNA binding"/>
    <property type="evidence" value="ECO:0007669"/>
    <property type="project" value="InterPro"/>
</dbReference>
<evidence type="ECO:0000313" key="2">
    <source>
        <dbReference type="EMBL" id="PLW75398.1"/>
    </source>
</evidence>
<dbReference type="OrthoDB" id="884972at2"/>
<feature type="domain" description="HTH cro/C1-type" evidence="1">
    <location>
        <begin position="18"/>
        <end position="62"/>
    </location>
</feature>
<reference evidence="2 3" key="1">
    <citation type="submission" date="2018-01" db="EMBL/GenBank/DDBJ databases">
        <title>The draft genome sequence of Cohaesibacter sp. H1304.</title>
        <authorList>
            <person name="Wang N.-N."/>
            <person name="Du Z.-J."/>
        </authorList>
    </citation>
    <scope>NUCLEOTIDE SEQUENCE [LARGE SCALE GENOMIC DNA]</scope>
    <source>
        <strain evidence="2 3">H1304</strain>
    </source>
</reference>
<protein>
    <recommendedName>
        <fullName evidence="1">HTH cro/C1-type domain-containing protein</fullName>
    </recommendedName>
</protein>
<comment type="caution">
    <text evidence="2">The sequence shown here is derived from an EMBL/GenBank/DDBJ whole genome shotgun (WGS) entry which is preliminary data.</text>
</comment>
<dbReference type="CDD" id="cd00093">
    <property type="entry name" value="HTH_XRE"/>
    <property type="match status" value="1"/>
</dbReference>
<dbReference type="SUPFAM" id="SSF47413">
    <property type="entry name" value="lambda repressor-like DNA-binding domains"/>
    <property type="match status" value="1"/>
</dbReference>
<dbReference type="RefSeq" id="WP_101535551.1">
    <property type="nucleotide sequence ID" value="NZ_PKUQ01000052.1"/>
</dbReference>
<dbReference type="AlphaFoldDB" id="A0A2N5XLU2"/>
<dbReference type="Gene3D" id="1.10.260.40">
    <property type="entry name" value="lambda repressor-like DNA-binding domains"/>
    <property type="match status" value="1"/>
</dbReference>
<dbReference type="Proteomes" id="UP000234881">
    <property type="component" value="Unassembled WGS sequence"/>
</dbReference>
<keyword evidence="3" id="KW-1185">Reference proteome</keyword>
<sequence>MNINQLLELVKQRSDAKSLRKIADAIGVANPSVSGWARGRALPVDENIEKLCELAGEDPDLWLLKIRQDAVEGSAKERWRKMEEVYINSKSSPLLTGT</sequence>
<proteinExistence type="predicted"/>
<evidence type="ECO:0000259" key="1">
    <source>
        <dbReference type="PROSITE" id="PS50943"/>
    </source>
</evidence>
<gene>
    <name evidence="2" type="ORF">C0081_20240</name>
</gene>